<dbReference type="AlphaFoldDB" id="A0A0A9FMJ6"/>
<sequence length="71" mass="7909">MLLAAWHVMVRRARSRPKPRPFTGLPSEVRDRQSWVGLGAVESAVDAMARCRGRGSAVCWGCCQWRPQPCG</sequence>
<evidence type="ECO:0000313" key="1">
    <source>
        <dbReference type="EMBL" id="JAE12484.1"/>
    </source>
</evidence>
<accession>A0A0A9FMJ6</accession>
<reference evidence="1" key="2">
    <citation type="journal article" date="2015" name="Data Brief">
        <title>Shoot transcriptome of the giant reed, Arundo donax.</title>
        <authorList>
            <person name="Barrero R.A."/>
            <person name="Guerrero F.D."/>
            <person name="Moolhuijzen P."/>
            <person name="Goolsby J.A."/>
            <person name="Tidwell J."/>
            <person name="Bellgard S.E."/>
            <person name="Bellgard M.I."/>
        </authorList>
    </citation>
    <scope>NUCLEOTIDE SEQUENCE</scope>
    <source>
        <tissue evidence="1">Shoot tissue taken approximately 20 cm above the soil surface</tissue>
    </source>
</reference>
<reference evidence="1" key="1">
    <citation type="submission" date="2014-09" db="EMBL/GenBank/DDBJ databases">
        <authorList>
            <person name="Magalhaes I.L.F."/>
            <person name="Oliveira U."/>
            <person name="Santos F.R."/>
            <person name="Vidigal T.H.D.A."/>
            <person name="Brescovit A.D."/>
            <person name="Santos A.J."/>
        </authorList>
    </citation>
    <scope>NUCLEOTIDE SEQUENCE</scope>
    <source>
        <tissue evidence="1">Shoot tissue taken approximately 20 cm above the soil surface</tissue>
    </source>
</reference>
<name>A0A0A9FMJ6_ARUDO</name>
<organism evidence="1">
    <name type="scientific">Arundo donax</name>
    <name type="common">Giant reed</name>
    <name type="synonym">Donax arundinaceus</name>
    <dbReference type="NCBI Taxonomy" id="35708"/>
    <lineage>
        <taxon>Eukaryota</taxon>
        <taxon>Viridiplantae</taxon>
        <taxon>Streptophyta</taxon>
        <taxon>Embryophyta</taxon>
        <taxon>Tracheophyta</taxon>
        <taxon>Spermatophyta</taxon>
        <taxon>Magnoliopsida</taxon>
        <taxon>Liliopsida</taxon>
        <taxon>Poales</taxon>
        <taxon>Poaceae</taxon>
        <taxon>PACMAD clade</taxon>
        <taxon>Arundinoideae</taxon>
        <taxon>Arundineae</taxon>
        <taxon>Arundo</taxon>
    </lineage>
</organism>
<proteinExistence type="predicted"/>
<protein>
    <submittedName>
        <fullName evidence="1">Uncharacterized protein</fullName>
    </submittedName>
</protein>
<dbReference type="EMBL" id="GBRH01185412">
    <property type="protein sequence ID" value="JAE12484.1"/>
    <property type="molecule type" value="Transcribed_RNA"/>
</dbReference>